<comment type="subcellular location">
    <subcellularLocation>
        <location evidence="1 6">Cell membrane</location>
        <topology evidence="1 6">Multi-pass membrane protein</topology>
    </subcellularLocation>
</comment>
<evidence type="ECO:0000259" key="7">
    <source>
        <dbReference type="PROSITE" id="PS50928"/>
    </source>
</evidence>
<dbReference type="Proteomes" id="UP000264002">
    <property type="component" value="Unassembled WGS sequence"/>
</dbReference>
<keyword evidence="9" id="KW-1185">Reference proteome</keyword>
<feature type="transmembrane region" description="Helical" evidence="6">
    <location>
        <begin position="219"/>
        <end position="240"/>
    </location>
</feature>
<dbReference type="PANTHER" id="PTHR30177:SF30">
    <property type="entry name" value="GLYCINE BETAINE UPTAKE SYSTEM PERMEASE PROTEIN YEHY"/>
    <property type="match status" value="1"/>
</dbReference>
<evidence type="ECO:0000256" key="6">
    <source>
        <dbReference type="RuleBase" id="RU363032"/>
    </source>
</evidence>
<dbReference type="CDD" id="cd06261">
    <property type="entry name" value="TM_PBP2"/>
    <property type="match status" value="1"/>
</dbReference>
<dbReference type="RefSeq" id="WP_117330890.1">
    <property type="nucleotide sequence ID" value="NZ_QUWK01000010.1"/>
</dbReference>
<evidence type="ECO:0000313" key="8">
    <source>
        <dbReference type="EMBL" id="RFU94322.1"/>
    </source>
</evidence>
<proteinExistence type="inferred from homology"/>
<name>A0A372MEX3_9SPIR</name>
<organism evidence="8 9">
    <name type="scientific">Sphaerochaeta halotolerans</name>
    <dbReference type="NCBI Taxonomy" id="2293840"/>
    <lineage>
        <taxon>Bacteria</taxon>
        <taxon>Pseudomonadati</taxon>
        <taxon>Spirochaetota</taxon>
        <taxon>Spirochaetia</taxon>
        <taxon>Spirochaetales</taxon>
        <taxon>Sphaerochaetaceae</taxon>
        <taxon>Sphaerochaeta</taxon>
    </lineage>
</organism>
<dbReference type="GO" id="GO:0005886">
    <property type="term" value="C:plasma membrane"/>
    <property type="evidence" value="ECO:0007669"/>
    <property type="project" value="UniProtKB-SubCell"/>
</dbReference>
<feature type="transmembrane region" description="Helical" evidence="6">
    <location>
        <begin position="252"/>
        <end position="272"/>
    </location>
</feature>
<gene>
    <name evidence="8" type="ORF">DYP60_10135</name>
</gene>
<keyword evidence="4 6" id="KW-1133">Transmembrane helix</keyword>
<dbReference type="EMBL" id="QUWK01000010">
    <property type="protein sequence ID" value="RFU94322.1"/>
    <property type="molecule type" value="Genomic_DNA"/>
</dbReference>
<dbReference type="SUPFAM" id="SSF161098">
    <property type="entry name" value="MetI-like"/>
    <property type="match status" value="1"/>
</dbReference>
<keyword evidence="5 6" id="KW-0472">Membrane</keyword>
<feature type="transmembrane region" description="Helical" evidence="6">
    <location>
        <begin position="181"/>
        <end position="207"/>
    </location>
</feature>
<evidence type="ECO:0000256" key="1">
    <source>
        <dbReference type="ARBA" id="ARBA00004651"/>
    </source>
</evidence>
<dbReference type="Pfam" id="PF00528">
    <property type="entry name" value="BPD_transp_1"/>
    <property type="match status" value="1"/>
</dbReference>
<dbReference type="GO" id="GO:0031460">
    <property type="term" value="P:glycine betaine transport"/>
    <property type="evidence" value="ECO:0007669"/>
    <property type="project" value="TreeGrafter"/>
</dbReference>
<evidence type="ECO:0000256" key="3">
    <source>
        <dbReference type="ARBA" id="ARBA00022692"/>
    </source>
</evidence>
<dbReference type="InterPro" id="IPR000515">
    <property type="entry name" value="MetI-like"/>
</dbReference>
<dbReference type="InterPro" id="IPR051204">
    <property type="entry name" value="ABC_transp_perm/SBD"/>
</dbReference>
<feature type="transmembrane region" description="Helical" evidence="6">
    <location>
        <begin position="357"/>
        <end position="383"/>
    </location>
</feature>
<feature type="transmembrane region" description="Helical" evidence="6">
    <location>
        <begin position="111"/>
        <end position="131"/>
    </location>
</feature>
<keyword evidence="2 6" id="KW-0813">Transport</keyword>
<feature type="transmembrane region" description="Helical" evidence="6">
    <location>
        <begin position="80"/>
        <end position="105"/>
    </location>
</feature>
<feature type="transmembrane region" description="Helical" evidence="6">
    <location>
        <begin position="143"/>
        <end position="161"/>
    </location>
</feature>
<evidence type="ECO:0000313" key="9">
    <source>
        <dbReference type="Proteomes" id="UP000264002"/>
    </source>
</evidence>
<protein>
    <submittedName>
        <fullName evidence="8">ABC transporter permease</fullName>
    </submittedName>
</protein>
<dbReference type="InterPro" id="IPR035906">
    <property type="entry name" value="MetI-like_sf"/>
</dbReference>
<dbReference type="PANTHER" id="PTHR30177">
    <property type="entry name" value="GLYCINE BETAINE/L-PROLINE TRANSPORT SYSTEM PERMEASE PROTEIN PROW"/>
    <property type="match status" value="1"/>
</dbReference>
<reference evidence="9" key="1">
    <citation type="submission" date="2018-08" db="EMBL/GenBank/DDBJ databases">
        <authorList>
            <person name="Grouzdev D.S."/>
            <person name="Krutkina M.S."/>
        </authorList>
    </citation>
    <scope>NUCLEOTIDE SEQUENCE [LARGE SCALE GENOMIC DNA]</scope>
    <source>
        <strain evidence="9">4-11</strain>
    </source>
</reference>
<reference evidence="8 9" key="2">
    <citation type="submission" date="2018-09" db="EMBL/GenBank/DDBJ databases">
        <title>Genome of Sphaerochaeta halotolerans strain 4-11.</title>
        <authorList>
            <person name="Nazina T.N."/>
            <person name="Sokolova D.S."/>
        </authorList>
    </citation>
    <scope>NUCLEOTIDE SEQUENCE [LARGE SCALE GENOMIC DNA]</scope>
    <source>
        <strain evidence="8 9">4-11</strain>
    </source>
</reference>
<feature type="transmembrane region" description="Helical" evidence="6">
    <location>
        <begin position="45"/>
        <end position="68"/>
    </location>
</feature>
<sequence>MALNRNTLTLKALDKQVAFALFLFLLSLTLPFLQSRENRIAEEFTVRLFSLGIGPILLLLIPPLMVLVSACITERMHASLIATVATAMGVFSPLLVLTIVGNALVADLGAFARYSPASGMYVYLAAVSILYLMKPKLQTSDKIALFLVVLLVIGMGFIGLFDRFGILLEAKNLGPRLGREILAHIRITGISLLISMVIGIPIAFLAFSNRTVRNIVFPILNVLQTIPGIALFGLLIAPLAALSRAFPILREWGIQGIGNTPAIIALSMYALYPIIRYTFTSLDGIDEQVIQAAKGMGMNSSQLWKIVRLPLATVGILHGVRVALVQTIGNATLAKLIGGDGLGVLVFEGLGQASVDMVLLGMLLIIILTVVCDQLFQILINFFSPTFLKREEH</sequence>
<dbReference type="Gene3D" id="1.10.3720.10">
    <property type="entry name" value="MetI-like"/>
    <property type="match status" value="1"/>
</dbReference>
<comment type="similarity">
    <text evidence="6">Belongs to the binding-protein-dependent transport system permease family.</text>
</comment>
<accession>A0A372MEX3</accession>
<evidence type="ECO:0000256" key="4">
    <source>
        <dbReference type="ARBA" id="ARBA00022989"/>
    </source>
</evidence>
<dbReference type="GO" id="GO:0055085">
    <property type="term" value="P:transmembrane transport"/>
    <property type="evidence" value="ECO:0007669"/>
    <property type="project" value="InterPro"/>
</dbReference>
<evidence type="ECO:0000256" key="2">
    <source>
        <dbReference type="ARBA" id="ARBA00022448"/>
    </source>
</evidence>
<comment type="caution">
    <text evidence="8">The sequence shown here is derived from an EMBL/GenBank/DDBJ whole genome shotgun (WGS) entry which is preliminary data.</text>
</comment>
<dbReference type="PROSITE" id="PS50928">
    <property type="entry name" value="ABC_TM1"/>
    <property type="match status" value="1"/>
</dbReference>
<evidence type="ECO:0000256" key="5">
    <source>
        <dbReference type="ARBA" id="ARBA00023136"/>
    </source>
</evidence>
<dbReference type="AlphaFoldDB" id="A0A372MEX3"/>
<feature type="domain" description="ABC transmembrane type-1" evidence="7">
    <location>
        <begin position="181"/>
        <end position="376"/>
    </location>
</feature>
<keyword evidence="3 6" id="KW-0812">Transmembrane</keyword>